<dbReference type="OrthoDB" id="9813184at2"/>
<dbReference type="InterPro" id="IPR001944">
    <property type="entry name" value="Glycoside_Hdrlase_35"/>
</dbReference>
<dbReference type="AlphaFoldDB" id="A0A402BIR5"/>
<dbReference type="SUPFAM" id="SSF51445">
    <property type="entry name" value="(Trans)glycosidases"/>
    <property type="match status" value="1"/>
</dbReference>
<dbReference type="InterPro" id="IPR031330">
    <property type="entry name" value="Gly_Hdrlase_35_cat"/>
</dbReference>
<evidence type="ECO:0000313" key="6">
    <source>
        <dbReference type="Proteomes" id="UP000287171"/>
    </source>
</evidence>
<dbReference type="PANTHER" id="PTHR23421">
    <property type="entry name" value="BETA-GALACTOSIDASE RELATED"/>
    <property type="match status" value="1"/>
</dbReference>
<dbReference type="InterPro" id="IPR054746">
    <property type="entry name" value="GLMA-like_second"/>
</dbReference>
<evidence type="ECO:0000313" key="5">
    <source>
        <dbReference type="EMBL" id="GCE31230.1"/>
    </source>
</evidence>
<gene>
    <name evidence="5" type="ORF">KDA_67140</name>
</gene>
<dbReference type="Proteomes" id="UP000287171">
    <property type="component" value="Unassembled WGS sequence"/>
</dbReference>
<accession>A0A402BIR5</accession>
<dbReference type="GO" id="GO:0004553">
    <property type="term" value="F:hydrolase activity, hydrolyzing O-glycosyl compounds"/>
    <property type="evidence" value="ECO:0007669"/>
    <property type="project" value="InterPro"/>
</dbReference>
<dbReference type="Pfam" id="PF01301">
    <property type="entry name" value="Glyco_hydro_35"/>
    <property type="match status" value="1"/>
</dbReference>
<name>A0A402BIR5_9CHLR</name>
<dbReference type="GO" id="GO:0005975">
    <property type="term" value="P:carbohydrate metabolic process"/>
    <property type="evidence" value="ECO:0007669"/>
    <property type="project" value="InterPro"/>
</dbReference>
<dbReference type="InterPro" id="IPR017853">
    <property type="entry name" value="GH"/>
</dbReference>
<evidence type="ECO:0000259" key="3">
    <source>
        <dbReference type="Pfam" id="PF01301"/>
    </source>
</evidence>
<dbReference type="EMBL" id="BIFT01000002">
    <property type="protein sequence ID" value="GCE31230.1"/>
    <property type="molecule type" value="Genomic_DNA"/>
</dbReference>
<evidence type="ECO:0000259" key="4">
    <source>
        <dbReference type="Pfam" id="PF22369"/>
    </source>
</evidence>
<keyword evidence="6" id="KW-1185">Reference proteome</keyword>
<proteinExistence type="inferred from homology"/>
<dbReference type="Pfam" id="PF22369">
    <property type="entry name" value="GLMA_2nd"/>
    <property type="match status" value="1"/>
</dbReference>
<feature type="domain" description="GLMA-like second" evidence="4">
    <location>
        <begin position="473"/>
        <end position="575"/>
    </location>
</feature>
<dbReference type="RefSeq" id="WP_126631216.1">
    <property type="nucleotide sequence ID" value="NZ_BIFT01000002.1"/>
</dbReference>
<evidence type="ECO:0000256" key="1">
    <source>
        <dbReference type="ARBA" id="ARBA00009809"/>
    </source>
</evidence>
<dbReference type="Gene3D" id="3.40.50.880">
    <property type="match status" value="1"/>
</dbReference>
<evidence type="ECO:0000256" key="2">
    <source>
        <dbReference type="RuleBase" id="RU003679"/>
    </source>
</evidence>
<protein>
    <submittedName>
        <fullName evidence="5">Glycoside hydrolase</fullName>
    </submittedName>
</protein>
<feature type="domain" description="Glycoside hydrolase 35 catalytic" evidence="3">
    <location>
        <begin position="8"/>
        <end position="187"/>
    </location>
</feature>
<dbReference type="InterPro" id="IPR029062">
    <property type="entry name" value="Class_I_gatase-like"/>
</dbReference>
<reference evidence="6" key="1">
    <citation type="submission" date="2018-12" db="EMBL/GenBank/DDBJ databases">
        <title>Tengunoibacter tsumagoiensis gen. nov., sp. nov., Dictyobacter kobayashii sp. nov., D. alpinus sp. nov., and D. joshuensis sp. nov. and description of Dictyobacteraceae fam. nov. within the order Ktedonobacterales isolated from Tengu-no-mugimeshi.</title>
        <authorList>
            <person name="Wang C.M."/>
            <person name="Zheng Y."/>
            <person name="Sakai Y."/>
            <person name="Toyoda A."/>
            <person name="Minakuchi Y."/>
            <person name="Abe K."/>
            <person name="Yokota A."/>
            <person name="Yabe S."/>
        </authorList>
    </citation>
    <scope>NUCLEOTIDE SEQUENCE [LARGE SCALE GENOMIC DNA]</scope>
    <source>
        <strain evidence="6">Uno16</strain>
    </source>
</reference>
<keyword evidence="5" id="KW-0378">Hydrolase</keyword>
<dbReference type="Gene3D" id="3.20.20.80">
    <property type="entry name" value="Glycosidases"/>
    <property type="match status" value="1"/>
</dbReference>
<sequence length="804" mass="90396">MIEIKDKQIVLNDKACIILAGEIHYFRLRREEWQGRIDKLKAAGCNTVASYVPWLCHEPFDGQVDLEGKTRPELDLAAFIDLCQQNELYFIARPGPFIMAEMKNEGLPYWVYSKHPEIVPLGWDSKPAPTRTIDYLAPAFLQEAHHWYSSIMPLLASRLYTRGGNIIAVQLDNEIGMLSWVSNSPDLTAHLLADFVDWLQKHYDPETLTARYPFKLAIDRIRDVELRAPREEFAAELQQDLGHYMRNRFARYIAVLRSYAEEFGVTAVPFLVNIHGTDAGRGLSYPIGISQLYESYTQDAGYLAGSDHYLGDLDMRNFHDLYVMNAFMDATNRPEQPLTSMEFECGSGDYDDNHGLHYDPSSVSFKARMCIAQGNRLLNYYLFCGGRNYMLPEAVHDGNDRIAFTGERHGFAAPVDPEGRLTYSYRALAQVNKAISAVSDKLATMHEEHDALTFAFIPDYYMTEYRYPSSAKANEIVRNLEANRGAGAWDALAKALLLAGYRFGALDVQHRELVPQTTPLLVLPSARYMAGALQRKLADYVQAGGKLLLYGEVPLFDMEGREERILADALGLQPAGSRRAVDYYYLSLRTAGWLAPRPEVRANYAQFFASEHGEVLLRAADTGEACGFDVQVGQGRAIVISAAYPCVIPVFRTMLEKLGAQAVLTHDCEEHGIFMTTTATEAGERFLHILNLDGFDKSFHINEQGSPLFEGRQLQLRRKEGLMLPLNLSIGDVRIAYATAEIVGVDEHALQFRLSQPQDVIAIASSRQVIPDQNYHVKRLGDLQLVTSNKPAALDDQLTLHLGR</sequence>
<organism evidence="5 6">
    <name type="scientific">Dictyobacter alpinus</name>
    <dbReference type="NCBI Taxonomy" id="2014873"/>
    <lineage>
        <taxon>Bacteria</taxon>
        <taxon>Bacillati</taxon>
        <taxon>Chloroflexota</taxon>
        <taxon>Ktedonobacteria</taxon>
        <taxon>Ktedonobacterales</taxon>
        <taxon>Dictyobacteraceae</taxon>
        <taxon>Dictyobacter</taxon>
    </lineage>
</organism>
<comment type="caution">
    <text evidence="5">The sequence shown here is derived from an EMBL/GenBank/DDBJ whole genome shotgun (WGS) entry which is preliminary data.</text>
</comment>
<comment type="similarity">
    <text evidence="1 2">Belongs to the glycosyl hydrolase 35 family.</text>
</comment>